<dbReference type="AlphaFoldDB" id="A0A645D6S2"/>
<evidence type="ECO:0000256" key="1">
    <source>
        <dbReference type="SAM" id="MobiDB-lite"/>
    </source>
</evidence>
<feature type="region of interest" description="Disordered" evidence="1">
    <location>
        <begin position="1"/>
        <end position="28"/>
    </location>
</feature>
<sequence>MSGSGGLSTGGVPDRRRPQIDCTGRMPRPVRPTLSTWMFCLVVPARPPGRAGVAPTTRTAIARTGAPRTSWRSPAGPISPVHRVGRSPCRRGVACRPRHVSPRCPPACSWGSGRTCSGRWNRSPLLSPPRRPRRWRRCTCRLAGRPPGRC</sequence>
<reference evidence="2" key="1">
    <citation type="submission" date="2019-08" db="EMBL/GenBank/DDBJ databases">
        <authorList>
            <person name="Kucharzyk K."/>
            <person name="Murdoch R.W."/>
            <person name="Higgins S."/>
            <person name="Loffler F."/>
        </authorList>
    </citation>
    <scope>NUCLEOTIDE SEQUENCE</scope>
</reference>
<gene>
    <name evidence="2" type="ORF">SDC9_131953</name>
</gene>
<protein>
    <submittedName>
        <fullName evidence="2">Uncharacterized protein</fullName>
    </submittedName>
</protein>
<comment type="caution">
    <text evidence="2">The sequence shown here is derived from an EMBL/GenBank/DDBJ whole genome shotgun (WGS) entry which is preliminary data.</text>
</comment>
<accession>A0A645D6S2</accession>
<organism evidence="2">
    <name type="scientific">bioreactor metagenome</name>
    <dbReference type="NCBI Taxonomy" id="1076179"/>
    <lineage>
        <taxon>unclassified sequences</taxon>
        <taxon>metagenomes</taxon>
        <taxon>ecological metagenomes</taxon>
    </lineage>
</organism>
<name>A0A645D6S2_9ZZZZ</name>
<evidence type="ECO:0000313" key="2">
    <source>
        <dbReference type="EMBL" id="MPM84877.1"/>
    </source>
</evidence>
<dbReference type="EMBL" id="VSSQ01033325">
    <property type="protein sequence ID" value="MPM84877.1"/>
    <property type="molecule type" value="Genomic_DNA"/>
</dbReference>
<proteinExistence type="predicted"/>